<sequence length="65" mass="7182">MSKKNKGVNPDLEKAISDLLTQVMADPLASLTDKTKVIDRALNLEKVKQKISDDEWGAGLLNEDE</sequence>
<protein>
    <submittedName>
        <fullName evidence="1">Uncharacterized protein</fullName>
    </submittedName>
</protein>
<accession>A0A6J5QVA0</accession>
<organism evidence="1">
    <name type="scientific">uncultured Caudovirales phage</name>
    <dbReference type="NCBI Taxonomy" id="2100421"/>
    <lineage>
        <taxon>Viruses</taxon>
        <taxon>Duplodnaviria</taxon>
        <taxon>Heunggongvirae</taxon>
        <taxon>Uroviricota</taxon>
        <taxon>Caudoviricetes</taxon>
        <taxon>Peduoviridae</taxon>
        <taxon>Maltschvirus</taxon>
        <taxon>Maltschvirus maltsch</taxon>
    </lineage>
</organism>
<evidence type="ECO:0000313" key="1">
    <source>
        <dbReference type="EMBL" id="CAB4188599.1"/>
    </source>
</evidence>
<gene>
    <name evidence="1" type="ORF">UFOVP1174_50</name>
</gene>
<name>A0A6J5QVA0_9CAUD</name>
<reference evidence="1" key="1">
    <citation type="submission" date="2020-05" db="EMBL/GenBank/DDBJ databases">
        <authorList>
            <person name="Chiriac C."/>
            <person name="Salcher M."/>
            <person name="Ghai R."/>
            <person name="Kavagutti S V."/>
        </authorList>
    </citation>
    <scope>NUCLEOTIDE SEQUENCE</scope>
</reference>
<proteinExistence type="predicted"/>
<dbReference type="EMBL" id="LR797128">
    <property type="protein sequence ID" value="CAB4188599.1"/>
    <property type="molecule type" value="Genomic_DNA"/>
</dbReference>